<feature type="coiled-coil region" evidence="1">
    <location>
        <begin position="481"/>
        <end position="508"/>
    </location>
</feature>
<organism evidence="4 6">
    <name type="scientific">Plasmodiophora brassicae</name>
    <name type="common">Clubroot disease agent</name>
    <dbReference type="NCBI Taxonomy" id="37360"/>
    <lineage>
        <taxon>Eukaryota</taxon>
        <taxon>Sar</taxon>
        <taxon>Rhizaria</taxon>
        <taxon>Endomyxa</taxon>
        <taxon>Phytomyxea</taxon>
        <taxon>Plasmodiophorida</taxon>
        <taxon>Plasmodiophoridae</taxon>
        <taxon>Plasmodiophora</taxon>
    </lineage>
</organism>
<dbReference type="Proteomes" id="UP000290189">
    <property type="component" value="Unassembled WGS sequence"/>
</dbReference>
<dbReference type="AlphaFoldDB" id="A0A0G4IXZ4"/>
<keyword evidence="6" id="KW-1185">Reference proteome</keyword>
<feature type="coiled-coil region" evidence="1">
    <location>
        <begin position="258"/>
        <end position="387"/>
    </location>
</feature>
<gene>
    <name evidence="4" type="ORF">PBRA_007753</name>
    <name evidence="5" type="ORF">PLBR_LOCUS6275</name>
</gene>
<reference evidence="4 6" key="1">
    <citation type="submission" date="2015-02" db="EMBL/GenBank/DDBJ databases">
        <authorList>
            <person name="Chooi Y.-H."/>
        </authorList>
    </citation>
    <scope>NUCLEOTIDE SEQUENCE [LARGE SCALE GENOMIC DNA]</scope>
    <source>
        <strain evidence="4">E3</strain>
    </source>
</reference>
<evidence type="ECO:0000256" key="1">
    <source>
        <dbReference type="SAM" id="Coils"/>
    </source>
</evidence>
<geneLocation type="mitochondrion" evidence="5"/>
<feature type="region of interest" description="Disordered" evidence="2">
    <location>
        <begin position="138"/>
        <end position="174"/>
    </location>
</feature>
<keyword evidence="1" id="KW-0175">Coiled coil</keyword>
<accession>A0A0G4IXZ4</accession>
<name>A0A0G4IXZ4_PLABS</name>
<keyword evidence="5" id="KW-0496">Mitochondrion</keyword>
<dbReference type="GO" id="GO:0003774">
    <property type="term" value="F:cytoskeletal motor activity"/>
    <property type="evidence" value="ECO:0007669"/>
    <property type="project" value="InterPro"/>
</dbReference>
<reference evidence="5 7" key="2">
    <citation type="submission" date="2018-03" db="EMBL/GenBank/DDBJ databases">
        <authorList>
            <person name="Fogelqvist J."/>
        </authorList>
    </citation>
    <scope>NUCLEOTIDE SEQUENCE [LARGE SCALE GENOMIC DNA]</scope>
</reference>
<dbReference type="PANTHER" id="PTHR34969:SF1">
    <property type="entry name" value="TH1 DOMAIN-CONTAINING PROTEIN"/>
    <property type="match status" value="1"/>
</dbReference>
<evidence type="ECO:0000313" key="4">
    <source>
        <dbReference type="EMBL" id="CEP00019.1"/>
    </source>
</evidence>
<dbReference type="Pfam" id="PF06017">
    <property type="entry name" value="Myosin_TH1"/>
    <property type="match status" value="1"/>
</dbReference>
<sequence length="718" mass="82712">MSTSAASQDLMYGGVDDAAGVKLAQLRDLIAALDELSIDAHRDDVPRAVLNDVKDLYALLRAAFEQVTRGGVSAVRVTRQDLVDRIQRIRHAMNSTITTTTTVTARRSRSPSPSARLFEHIPGSQYCRPFFHTEKIHGRQYHTPGVPNDPPRSRQGRRAKSAEPRRRKVTIRSKGRSGAMDILVERTDLLERRLEAELRRELRAEELLERLRYEDRHGFQAMLGKLDYIGECLCSRKFGRTTVDVTPPPPSPSPGPRVVVDNNRITELEKEIDHLTKQWSQEKKSLENRIKVLCDEITASRQDTDDLRKSRIELENEIARLRATESDVSRERKHQDDIIRRLEENVKRHERGEKRLAKREKELIDDLADAQRRLEEMKTALSLSKQNEADLIAAARANSTPIVKVETVSVPVEPLHSVVSKVLAKYYLSKFRKEHQVRKELQVSLDTMSTALERCNRLHGLEITSVRNQSVADITALKNVIDEKDVINSNLQNQLDRLKVDHVEMERRLTATLESDKRRSSDEITALQMQLMVVNNGNGKAADPHVDLAPFNRMCADAFQGDYLRLEDAPSVLHIMFSQGDERVLFSDRIEKINHRNFREKRVLLIANNAIYLLMPKGWESRRIMKIEDIDKVTMSRRCGDHFVIHHRNEEDIFIVSSKRLEIVYHLMNVFKRKTQNDLPYHFAERFYVEDHDMHYRLVEIPDTVTVKLGKSQLMGPT</sequence>
<feature type="domain" description="TH1" evidence="3">
    <location>
        <begin position="548"/>
        <end position="718"/>
    </location>
</feature>
<protein>
    <recommendedName>
        <fullName evidence="3">TH1 domain-containing protein</fullName>
    </recommendedName>
</protein>
<evidence type="ECO:0000313" key="7">
    <source>
        <dbReference type="Proteomes" id="UP000290189"/>
    </source>
</evidence>
<evidence type="ECO:0000313" key="5">
    <source>
        <dbReference type="EMBL" id="SPQ99060.1"/>
    </source>
</evidence>
<dbReference type="EMBL" id="OVEO01000011">
    <property type="protein sequence ID" value="SPQ99060.1"/>
    <property type="molecule type" value="Genomic_DNA"/>
</dbReference>
<dbReference type="PROSITE" id="PS51757">
    <property type="entry name" value="TH1"/>
    <property type="match status" value="1"/>
</dbReference>
<evidence type="ECO:0000259" key="3">
    <source>
        <dbReference type="PROSITE" id="PS51757"/>
    </source>
</evidence>
<dbReference type="InterPro" id="IPR010926">
    <property type="entry name" value="Myosin_TH1"/>
</dbReference>
<dbReference type="OrthoDB" id="6108017at2759"/>
<dbReference type="GO" id="GO:0016459">
    <property type="term" value="C:myosin complex"/>
    <property type="evidence" value="ECO:0007669"/>
    <property type="project" value="InterPro"/>
</dbReference>
<dbReference type="EMBL" id="CDSF01000096">
    <property type="protein sequence ID" value="CEP00019.1"/>
    <property type="molecule type" value="Genomic_DNA"/>
</dbReference>
<dbReference type="Proteomes" id="UP000039324">
    <property type="component" value="Unassembled WGS sequence"/>
</dbReference>
<evidence type="ECO:0000313" key="6">
    <source>
        <dbReference type="Proteomes" id="UP000039324"/>
    </source>
</evidence>
<proteinExistence type="predicted"/>
<evidence type="ECO:0000256" key="2">
    <source>
        <dbReference type="SAM" id="MobiDB-lite"/>
    </source>
</evidence>
<feature type="compositionally biased region" description="Basic residues" evidence="2">
    <location>
        <begin position="154"/>
        <end position="174"/>
    </location>
</feature>
<dbReference type="PANTHER" id="PTHR34969">
    <property type="entry name" value="OS01G0621700 PROTEIN"/>
    <property type="match status" value="1"/>
</dbReference>